<dbReference type="PANTHER" id="PTHR33332">
    <property type="entry name" value="REVERSE TRANSCRIPTASE DOMAIN-CONTAINING PROTEIN"/>
    <property type="match status" value="1"/>
</dbReference>
<sequence length="184" mass="21334">MTSKCPCNIDQKHINRKYNGTLHHHLSNDFALTVQKGWLERKEQSKVLQIDPKDVTVCKKEQATEVCKGTIFKWLLGLSAHKLNAQTDFKAETKDSVIQSTLIKFADYIKLSGVVDTPEEWDGIQRYLDKLEKWNHGNLMRFNKTKCTVLHLGQGNPQYHHRLGDEQIESSLPRRTWGCCWIRS</sequence>
<gene>
    <name evidence="1" type="ORF">WISP_81127</name>
</gene>
<accession>A0ABQ9D9Y8</accession>
<protein>
    <recommendedName>
        <fullName evidence="3">Rna-directed dna polymerase from mobile element jockey-like</fullName>
    </recommendedName>
</protein>
<dbReference type="Proteomes" id="UP001145742">
    <property type="component" value="Unassembled WGS sequence"/>
</dbReference>
<keyword evidence="2" id="KW-1185">Reference proteome</keyword>
<name>A0ABQ9D9Y8_9PASS</name>
<evidence type="ECO:0000313" key="2">
    <source>
        <dbReference type="Proteomes" id="UP001145742"/>
    </source>
</evidence>
<evidence type="ECO:0008006" key="3">
    <source>
        <dbReference type="Google" id="ProtNLM"/>
    </source>
</evidence>
<organism evidence="1 2">
    <name type="scientific">Willisornis vidua</name>
    <name type="common">Xingu scale-backed antbird</name>
    <dbReference type="NCBI Taxonomy" id="1566151"/>
    <lineage>
        <taxon>Eukaryota</taxon>
        <taxon>Metazoa</taxon>
        <taxon>Chordata</taxon>
        <taxon>Craniata</taxon>
        <taxon>Vertebrata</taxon>
        <taxon>Euteleostomi</taxon>
        <taxon>Archelosauria</taxon>
        <taxon>Archosauria</taxon>
        <taxon>Dinosauria</taxon>
        <taxon>Saurischia</taxon>
        <taxon>Theropoda</taxon>
        <taxon>Coelurosauria</taxon>
        <taxon>Aves</taxon>
        <taxon>Neognathae</taxon>
        <taxon>Neoaves</taxon>
        <taxon>Telluraves</taxon>
        <taxon>Australaves</taxon>
        <taxon>Passeriformes</taxon>
        <taxon>Thamnophilidae</taxon>
        <taxon>Willisornis</taxon>
    </lineage>
</organism>
<dbReference type="EMBL" id="WHWB01034025">
    <property type="protein sequence ID" value="KAJ7414865.1"/>
    <property type="molecule type" value="Genomic_DNA"/>
</dbReference>
<reference evidence="1" key="1">
    <citation type="submission" date="2019-10" db="EMBL/GenBank/DDBJ databases">
        <authorList>
            <person name="Soares A.E.R."/>
            <person name="Aleixo A."/>
            <person name="Schneider P."/>
            <person name="Miyaki C.Y."/>
            <person name="Schneider M.P."/>
            <person name="Mello C."/>
            <person name="Vasconcelos A.T.R."/>
        </authorList>
    </citation>
    <scope>NUCLEOTIDE SEQUENCE</scope>
    <source>
        <tissue evidence="1">Muscle</tissue>
    </source>
</reference>
<proteinExistence type="predicted"/>
<evidence type="ECO:0000313" key="1">
    <source>
        <dbReference type="EMBL" id="KAJ7414865.1"/>
    </source>
</evidence>
<comment type="caution">
    <text evidence="1">The sequence shown here is derived from an EMBL/GenBank/DDBJ whole genome shotgun (WGS) entry which is preliminary data.</text>
</comment>